<gene>
    <name evidence="2" type="ORF">BG61_41465</name>
</gene>
<dbReference type="Proteomes" id="UP000027466">
    <property type="component" value="Unassembled WGS sequence"/>
</dbReference>
<proteinExistence type="predicted"/>
<dbReference type="EMBL" id="JFHC01000095">
    <property type="protein sequence ID" value="KDR38322.1"/>
    <property type="molecule type" value="Genomic_DNA"/>
</dbReference>
<evidence type="ECO:0000256" key="1">
    <source>
        <dbReference type="SAM" id="Phobius"/>
    </source>
</evidence>
<accession>A0A069PCT1</accession>
<feature type="transmembrane region" description="Helical" evidence="1">
    <location>
        <begin position="53"/>
        <end position="72"/>
    </location>
</feature>
<reference evidence="2 3" key="1">
    <citation type="submission" date="2014-03" db="EMBL/GenBank/DDBJ databases">
        <title>Draft Genome Sequences of Four Burkholderia Strains.</title>
        <authorList>
            <person name="Liu X.Y."/>
            <person name="Li C.X."/>
            <person name="Xu J.H."/>
        </authorList>
    </citation>
    <scope>NUCLEOTIDE SEQUENCE [LARGE SCALE GENOMIC DNA]</scope>
    <source>
        <strain evidence="2 3">DSM 50014</strain>
    </source>
</reference>
<feature type="transmembrane region" description="Helical" evidence="1">
    <location>
        <begin position="21"/>
        <end position="41"/>
    </location>
</feature>
<organism evidence="2 3">
    <name type="scientific">Caballeronia glathei</name>
    <dbReference type="NCBI Taxonomy" id="60547"/>
    <lineage>
        <taxon>Bacteria</taxon>
        <taxon>Pseudomonadati</taxon>
        <taxon>Pseudomonadota</taxon>
        <taxon>Betaproteobacteria</taxon>
        <taxon>Burkholderiales</taxon>
        <taxon>Burkholderiaceae</taxon>
        <taxon>Caballeronia</taxon>
    </lineage>
</organism>
<keyword evidence="1" id="KW-0812">Transmembrane</keyword>
<dbReference type="AlphaFoldDB" id="A0A069PCT1"/>
<sequence length="139" mass="15406">MLVAPSRVQLAKSHERLVKEIRQSLVATAALAVAGIIGVVLLEFWELPDATTLGLQEILTVIVFATCTLLMYERGERKLALYSLEPADLTMSGEIRALLNRLPGGRAYQQAVEAEQRSFTTGELELLRSRARAYEDFAD</sequence>
<protein>
    <submittedName>
        <fullName evidence="2">Uncharacterized protein</fullName>
    </submittedName>
</protein>
<evidence type="ECO:0000313" key="2">
    <source>
        <dbReference type="EMBL" id="KDR38322.1"/>
    </source>
</evidence>
<name>A0A069PCT1_9BURK</name>
<comment type="caution">
    <text evidence="2">The sequence shown here is derived from an EMBL/GenBank/DDBJ whole genome shotgun (WGS) entry which is preliminary data.</text>
</comment>
<keyword evidence="3" id="KW-1185">Reference proteome</keyword>
<keyword evidence="1" id="KW-0472">Membrane</keyword>
<keyword evidence="1" id="KW-1133">Transmembrane helix</keyword>
<evidence type="ECO:0000313" key="3">
    <source>
        <dbReference type="Proteomes" id="UP000027466"/>
    </source>
</evidence>